<comment type="similarity">
    <text evidence="9">Belongs to the Mrp/NBP35 ATP-binding proteins family.</text>
</comment>
<dbReference type="SUPFAM" id="SSF117916">
    <property type="entry name" value="Fe-S cluster assembly (FSCA) domain-like"/>
    <property type="match status" value="1"/>
</dbReference>
<feature type="domain" description="MIP18 family-like" evidence="10">
    <location>
        <begin position="5"/>
        <end position="67"/>
    </location>
</feature>
<dbReference type="GO" id="GO:0046872">
    <property type="term" value="F:metal ion binding"/>
    <property type="evidence" value="ECO:0007669"/>
    <property type="project" value="UniProtKB-KW"/>
</dbReference>
<gene>
    <name evidence="11" type="primary">mrp</name>
    <name evidence="11" type="ORF">HPHPH42_0247</name>
</gene>
<keyword evidence="4 9" id="KW-0547">Nucleotide-binding</keyword>
<accession>A0AB33XI77</accession>
<dbReference type="PROSITE" id="PS01215">
    <property type="entry name" value="MRP"/>
    <property type="match status" value="1"/>
</dbReference>
<dbReference type="PANTHER" id="PTHR42961:SF2">
    <property type="entry name" value="IRON-SULFUR PROTEIN NUBPL"/>
    <property type="match status" value="1"/>
</dbReference>
<dbReference type="InterPro" id="IPR033756">
    <property type="entry name" value="YlxH/NBP35"/>
</dbReference>
<comment type="subunit">
    <text evidence="9">Homodimer.</text>
</comment>
<dbReference type="Pfam" id="PF01883">
    <property type="entry name" value="FeS_assembly_P"/>
    <property type="match status" value="1"/>
</dbReference>
<comment type="caution">
    <text evidence="11">The sequence shown here is derived from an EMBL/GenBank/DDBJ whole genome shotgun (WGS) entry which is preliminary data.</text>
</comment>
<comment type="similarity">
    <text evidence="1">In the N-terminal section; belongs to the MIP18 family.</text>
</comment>
<keyword evidence="3 9" id="KW-0479">Metal-binding</keyword>
<keyword evidence="8 9" id="KW-0411">Iron-sulfur</keyword>
<keyword evidence="6 9" id="KW-0067">ATP-binding</keyword>
<comment type="similarity">
    <text evidence="2">In the C-terminal section; belongs to the Mrp/NBP35 ATP-binding proteins family.</text>
</comment>
<evidence type="ECO:0000256" key="6">
    <source>
        <dbReference type="ARBA" id="ARBA00022840"/>
    </source>
</evidence>
<dbReference type="Gene3D" id="3.30.300.130">
    <property type="entry name" value="Fe-S cluster assembly (FSCA)"/>
    <property type="match status" value="1"/>
</dbReference>
<dbReference type="GO" id="GO:0016887">
    <property type="term" value="F:ATP hydrolysis activity"/>
    <property type="evidence" value="ECO:0007669"/>
    <property type="project" value="UniProtKB-UniRule"/>
</dbReference>
<evidence type="ECO:0000256" key="4">
    <source>
        <dbReference type="ARBA" id="ARBA00022741"/>
    </source>
</evidence>
<proteinExistence type="inferred from homology"/>
<dbReference type="GO" id="GO:0051539">
    <property type="term" value="F:4 iron, 4 sulfur cluster binding"/>
    <property type="evidence" value="ECO:0007669"/>
    <property type="project" value="TreeGrafter"/>
</dbReference>
<evidence type="ECO:0000313" key="11">
    <source>
        <dbReference type="EMBL" id="EJB63886.1"/>
    </source>
</evidence>
<evidence type="ECO:0000256" key="5">
    <source>
        <dbReference type="ARBA" id="ARBA00022801"/>
    </source>
</evidence>
<dbReference type="GO" id="GO:0005524">
    <property type="term" value="F:ATP binding"/>
    <property type="evidence" value="ECO:0007669"/>
    <property type="project" value="UniProtKB-UniRule"/>
</dbReference>
<dbReference type="HAMAP" id="MF_02040">
    <property type="entry name" value="Mrp_NBP35"/>
    <property type="match status" value="1"/>
</dbReference>
<keyword evidence="7 9" id="KW-0408">Iron</keyword>
<dbReference type="Proteomes" id="UP000005514">
    <property type="component" value="Unassembled WGS sequence"/>
</dbReference>
<dbReference type="InterPro" id="IPR000808">
    <property type="entry name" value="Mrp-like_CS"/>
</dbReference>
<feature type="binding site" evidence="9">
    <location>
        <begin position="105"/>
        <end position="112"/>
    </location>
    <ligand>
        <name>ATP</name>
        <dbReference type="ChEBI" id="CHEBI:30616"/>
    </ligand>
</feature>
<evidence type="ECO:0000256" key="3">
    <source>
        <dbReference type="ARBA" id="ARBA00022723"/>
    </source>
</evidence>
<comment type="function">
    <text evidence="9">Binds and transfers iron-sulfur (Fe-S) clusters to target apoproteins. Can hydrolyze ATP.</text>
</comment>
<evidence type="ECO:0000313" key="12">
    <source>
        <dbReference type="Proteomes" id="UP000005514"/>
    </source>
</evidence>
<dbReference type="CDD" id="cd02037">
    <property type="entry name" value="Mrp_NBP35"/>
    <property type="match status" value="1"/>
</dbReference>
<protein>
    <recommendedName>
        <fullName evidence="9">Iron-sulfur cluster carrier protein</fullName>
    </recommendedName>
</protein>
<dbReference type="AlphaFoldDB" id="A0AB33XI77"/>
<dbReference type="InterPro" id="IPR027417">
    <property type="entry name" value="P-loop_NTPase"/>
</dbReference>
<evidence type="ECO:0000256" key="9">
    <source>
        <dbReference type="HAMAP-Rule" id="MF_02040"/>
    </source>
</evidence>
<dbReference type="GO" id="GO:0140663">
    <property type="term" value="F:ATP-dependent FeS chaperone activity"/>
    <property type="evidence" value="ECO:0007669"/>
    <property type="project" value="InterPro"/>
</dbReference>
<evidence type="ECO:0000259" key="10">
    <source>
        <dbReference type="Pfam" id="PF01883"/>
    </source>
</evidence>
<dbReference type="Gene3D" id="3.40.50.300">
    <property type="entry name" value="P-loop containing nucleotide triphosphate hydrolases"/>
    <property type="match status" value="1"/>
</dbReference>
<dbReference type="EMBL" id="AKON01000004">
    <property type="protein sequence ID" value="EJB63886.1"/>
    <property type="molecule type" value="Genomic_DNA"/>
</dbReference>
<organism evidence="11 12">
    <name type="scientific">Helicobacter pylori Hp H-42</name>
    <dbReference type="NCBI Taxonomy" id="992047"/>
    <lineage>
        <taxon>Bacteria</taxon>
        <taxon>Pseudomonadati</taxon>
        <taxon>Campylobacterota</taxon>
        <taxon>Epsilonproteobacteria</taxon>
        <taxon>Campylobacterales</taxon>
        <taxon>Helicobacteraceae</taxon>
        <taxon>Helicobacter</taxon>
    </lineage>
</organism>
<reference evidence="11 12" key="1">
    <citation type="submission" date="2012-04" db="EMBL/GenBank/DDBJ databases">
        <title>Genome sequence of Helicobacter pylori Hp H-42.</title>
        <authorList>
            <person name="Blanchard T.G."/>
            <person name="Czinn S.J."/>
            <person name="McCracken C."/>
            <person name="Abolude K."/>
            <person name="Maroo A."/>
            <person name="Santana-Cruz I."/>
            <person name="Tallon L.J."/>
            <person name="Ficke F.W.F."/>
        </authorList>
    </citation>
    <scope>NUCLEOTIDE SEQUENCE [LARGE SCALE GENOMIC DNA]</scope>
    <source>
        <strain evidence="11 12">Hp H-42</strain>
    </source>
</reference>
<dbReference type="SUPFAM" id="SSF52540">
    <property type="entry name" value="P-loop containing nucleoside triphosphate hydrolases"/>
    <property type="match status" value="1"/>
</dbReference>
<dbReference type="InterPro" id="IPR019591">
    <property type="entry name" value="Mrp/NBP35_ATP-bd"/>
</dbReference>
<dbReference type="InterPro" id="IPR044304">
    <property type="entry name" value="NUBPL-like"/>
</dbReference>
<dbReference type="PANTHER" id="PTHR42961">
    <property type="entry name" value="IRON-SULFUR PROTEIN NUBPL"/>
    <property type="match status" value="1"/>
</dbReference>
<dbReference type="Pfam" id="PF10609">
    <property type="entry name" value="ParA"/>
    <property type="match status" value="1"/>
</dbReference>
<name>A0AB33XI77_HELPX</name>
<keyword evidence="5 9" id="KW-0378">Hydrolase</keyword>
<dbReference type="InterPro" id="IPR034904">
    <property type="entry name" value="FSCA_dom_sf"/>
</dbReference>
<evidence type="ECO:0000256" key="2">
    <source>
        <dbReference type="ARBA" id="ARBA00008205"/>
    </source>
</evidence>
<evidence type="ECO:0000256" key="8">
    <source>
        <dbReference type="ARBA" id="ARBA00023014"/>
    </source>
</evidence>
<dbReference type="FunFam" id="3.40.50.300:FF:000304">
    <property type="entry name" value="Iron-sulfur cluster carrier protein"/>
    <property type="match status" value="1"/>
</dbReference>
<evidence type="ECO:0000256" key="1">
    <source>
        <dbReference type="ARBA" id="ARBA00007352"/>
    </source>
</evidence>
<dbReference type="InterPro" id="IPR002744">
    <property type="entry name" value="MIP18-like"/>
</dbReference>
<sequence length="368" mass="40000">MLTQEDVLNALKTIIYPNFEKDIVSFGFVKNITLHDDQLGLLIEIPSSSEETSEILREKISEAVQKIGVKALNLDIKTPPKPQAPKPTTKNLAKNIKHVVMISSGKGGVGKSTTSVNLSIALANLNQKVGLLDADVYGPNIPRMMGLQNADVIMDPSGKKLIPLKAFGVSVMSMGLLYDEGQSLIWRGPMLMRAIEQMLSDIIWGDLDVLVVDMPPGTGDAQLTLAQAVPLSAGITVTTPQIVSLDDAKRSLDMFKKLHIPIAGIVENMGSFVCEHCKKESEIFGSNSMSGLLEAYHTQILAKLPLEPKVRLGGDKGEPIVISHPDSVSAKIFEKMAKDLSAFLDKVEKEKLADNKDIQPTQTHAYSH</sequence>
<dbReference type="GO" id="GO:0016226">
    <property type="term" value="P:iron-sulfur cluster assembly"/>
    <property type="evidence" value="ECO:0007669"/>
    <property type="project" value="InterPro"/>
</dbReference>
<evidence type="ECO:0000256" key="7">
    <source>
        <dbReference type="ARBA" id="ARBA00023004"/>
    </source>
</evidence>